<feature type="binding site" evidence="3">
    <location>
        <position position="150"/>
    </location>
    <ligand>
        <name>NAD(+)</name>
        <dbReference type="ChEBI" id="CHEBI:57540"/>
    </ligand>
</feature>
<reference evidence="6 7" key="1">
    <citation type="journal article" date="2017" name="Nat. Commun.">
        <title>In situ click chemistry generation of cyclooxygenase-2 inhibitors.</title>
        <authorList>
            <person name="Bhardwaj A."/>
            <person name="Kaur J."/>
            <person name="Wuest M."/>
            <person name="Wuest F."/>
        </authorList>
    </citation>
    <scope>NUCLEOTIDE SEQUENCE [LARGE SCALE GENOMIC DNA]</scope>
    <source>
        <strain evidence="6">S2_018_000_R2_106</strain>
    </source>
</reference>
<accession>A0A6N4R6D4</accession>
<feature type="binding site" evidence="3">
    <location>
        <position position="40"/>
    </location>
    <ligand>
        <name>NAD(+)</name>
        <dbReference type="ChEBI" id="CHEBI:57540"/>
    </ligand>
</feature>
<dbReference type="Gene3D" id="3.40.50.720">
    <property type="entry name" value="NAD(P)-binding Rossmann-like Domain"/>
    <property type="match status" value="1"/>
</dbReference>
<dbReference type="SUPFAM" id="SSF48179">
    <property type="entry name" value="6-phosphogluconate dehydrogenase C-terminal domain-like"/>
    <property type="match status" value="1"/>
</dbReference>
<dbReference type="Gene3D" id="1.10.1040.10">
    <property type="entry name" value="N-(1-d-carboxylethyl)-l-norvaline Dehydrogenase, domain 2"/>
    <property type="match status" value="1"/>
</dbReference>
<feature type="site" description="Important for catalytic activity" evidence="2">
    <location>
        <position position="147"/>
    </location>
</feature>
<dbReference type="GO" id="GO:0008691">
    <property type="term" value="F:3-hydroxybutyryl-CoA dehydrogenase activity"/>
    <property type="evidence" value="ECO:0007669"/>
    <property type="project" value="UniProtKB-EC"/>
</dbReference>
<evidence type="ECO:0000256" key="1">
    <source>
        <dbReference type="ARBA" id="ARBA00023002"/>
    </source>
</evidence>
<dbReference type="InterPro" id="IPR006108">
    <property type="entry name" value="3HC_DH_C"/>
</dbReference>
<feature type="binding site" evidence="3">
    <location>
        <position position="281"/>
    </location>
    <ligand>
        <name>NAD(+)</name>
        <dbReference type="ChEBI" id="CHEBI:57540"/>
    </ligand>
</feature>
<protein>
    <submittedName>
        <fullName evidence="6">3-hydroxybutyryl-CoA dehydrogenase</fullName>
        <ecNumber evidence="6">1.1.1.157</ecNumber>
    </submittedName>
</protein>
<feature type="binding site" evidence="3">
    <location>
        <position position="104"/>
    </location>
    <ligand>
        <name>NAD(+)</name>
        <dbReference type="ChEBI" id="CHEBI:57540"/>
    </ligand>
</feature>
<evidence type="ECO:0000313" key="6">
    <source>
        <dbReference type="EMBL" id="TKW61880.1"/>
    </source>
</evidence>
<evidence type="ECO:0000256" key="2">
    <source>
        <dbReference type="PIRSR" id="PIRSR000105-1"/>
    </source>
</evidence>
<keyword evidence="1 6" id="KW-0560">Oxidoreductase</keyword>
<keyword evidence="3" id="KW-0520">NAD</keyword>
<dbReference type="Pfam" id="PF00725">
    <property type="entry name" value="3HCDH"/>
    <property type="match status" value="1"/>
</dbReference>
<dbReference type="EC" id="1.1.1.157" evidence="6"/>
<feature type="domain" description="3-hydroxyacyl-CoA dehydrogenase C-terminal" evidence="4">
    <location>
        <begin position="193"/>
        <end position="289"/>
    </location>
</feature>
<name>A0A6N4R6D4_BLAVI</name>
<dbReference type="AlphaFoldDB" id="A0A6N4R6D4"/>
<dbReference type="SUPFAM" id="SSF51735">
    <property type="entry name" value="NAD(P)-binding Rossmann-fold domains"/>
    <property type="match status" value="1"/>
</dbReference>
<proteinExistence type="predicted"/>
<dbReference type="InterPro" id="IPR008927">
    <property type="entry name" value="6-PGluconate_DH-like_C_sf"/>
</dbReference>
<dbReference type="InterPro" id="IPR022694">
    <property type="entry name" value="3-OHacyl-CoA_DH"/>
</dbReference>
<evidence type="ECO:0000259" key="4">
    <source>
        <dbReference type="Pfam" id="PF00725"/>
    </source>
</evidence>
<dbReference type="NCBIfam" id="NF005715">
    <property type="entry name" value="PRK07530.1"/>
    <property type="match status" value="1"/>
</dbReference>
<dbReference type="PANTHER" id="PTHR48075:SF5">
    <property type="entry name" value="3-HYDROXYBUTYRYL-COA DEHYDROGENASE"/>
    <property type="match status" value="1"/>
</dbReference>
<dbReference type="Proteomes" id="UP000320948">
    <property type="component" value="Unassembled WGS sequence"/>
</dbReference>
<dbReference type="FunFam" id="3.40.50.720:FF:000009">
    <property type="entry name" value="Fatty oxidation complex, alpha subunit"/>
    <property type="match status" value="1"/>
</dbReference>
<dbReference type="NCBIfam" id="NF004474">
    <property type="entry name" value="PRK05808.1"/>
    <property type="match status" value="1"/>
</dbReference>
<dbReference type="Pfam" id="PF02737">
    <property type="entry name" value="3HCDH_N"/>
    <property type="match status" value="1"/>
</dbReference>
<organism evidence="6 7">
    <name type="scientific">Blastochloris viridis</name>
    <name type="common">Rhodopseudomonas viridis</name>
    <dbReference type="NCBI Taxonomy" id="1079"/>
    <lineage>
        <taxon>Bacteria</taxon>
        <taxon>Pseudomonadati</taxon>
        <taxon>Pseudomonadota</taxon>
        <taxon>Alphaproteobacteria</taxon>
        <taxon>Hyphomicrobiales</taxon>
        <taxon>Blastochloridaceae</taxon>
        <taxon>Blastochloris</taxon>
    </lineage>
</organism>
<sequence>MAKAKSLSDITHIGIIGAGQMGNGIAHVAAQNGFKVTMVDINPASLEKALGTIAKNMERQIQKGSMTDADKKAAEKRLGTSTKMADLKDCDLIIEAATENEEVKKKIFKEIDGIAQKKCIIASNTSSISITRLAAVTSRPEKFIGLHFMNPVPMMALVEIIRGLATSQETYERVLEVAHKMGKTVATSEDVPGFVVNRILLPMLNEAVYALQEGVADVRSIDTAMKLGAGHPMGPLQLADFIGLDTCVAIMRVLHSELGDSKYRPSPLLVKFVDAGWLGKKTGRGFYDYSDPANPKPSR</sequence>
<dbReference type="InterPro" id="IPR013328">
    <property type="entry name" value="6PGD_dom2"/>
</dbReference>
<dbReference type="InterPro" id="IPR036291">
    <property type="entry name" value="NAD(P)-bd_dom_sf"/>
</dbReference>
<feature type="domain" description="3-hydroxyacyl-CoA dehydrogenase NAD binding" evidence="5">
    <location>
        <begin position="12"/>
        <end position="190"/>
    </location>
</feature>
<evidence type="ECO:0000259" key="5">
    <source>
        <dbReference type="Pfam" id="PF02737"/>
    </source>
</evidence>
<dbReference type="GO" id="GO:0070403">
    <property type="term" value="F:NAD+ binding"/>
    <property type="evidence" value="ECO:0007669"/>
    <property type="project" value="InterPro"/>
</dbReference>
<evidence type="ECO:0000313" key="7">
    <source>
        <dbReference type="Proteomes" id="UP000320948"/>
    </source>
</evidence>
<evidence type="ECO:0000256" key="3">
    <source>
        <dbReference type="PIRSR" id="PIRSR000105-2"/>
    </source>
</evidence>
<dbReference type="EMBL" id="VAFM01000001">
    <property type="protein sequence ID" value="TKW61880.1"/>
    <property type="molecule type" value="Genomic_DNA"/>
</dbReference>
<dbReference type="InterPro" id="IPR006176">
    <property type="entry name" value="3-OHacyl-CoA_DH_NAD-bd"/>
</dbReference>
<dbReference type="GO" id="GO:0006631">
    <property type="term" value="P:fatty acid metabolic process"/>
    <property type="evidence" value="ECO:0007669"/>
    <property type="project" value="InterPro"/>
</dbReference>
<feature type="binding site" evidence="3">
    <location>
        <begin position="17"/>
        <end position="22"/>
    </location>
    <ligand>
        <name>NAD(+)</name>
        <dbReference type="ChEBI" id="CHEBI:57540"/>
    </ligand>
</feature>
<comment type="caution">
    <text evidence="6">The sequence shown here is derived from an EMBL/GenBank/DDBJ whole genome shotgun (WGS) entry which is preliminary data.</text>
</comment>
<dbReference type="PANTHER" id="PTHR48075">
    <property type="entry name" value="3-HYDROXYACYL-COA DEHYDROGENASE FAMILY PROTEIN"/>
    <property type="match status" value="1"/>
</dbReference>
<feature type="binding site" evidence="3">
    <location>
        <position position="126"/>
    </location>
    <ligand>
        <name>NAD(+)</name>
        <dbReference type="ChEBI" id="CHEBI:57540"/>
    </ligand>
</feature>
<dbReference type="PIRSF" id="PIRSF000105">
    <property type="entry name" value="HCDH"/>
    <property type="match status" value="1"/>
</dbReference>
<gene>
    <name evidence="6" type="ORF">DI628_04470</name>
</gene>
<feature type="binding site" evidence="3">
    <location>
        <position position="99"/>
    </location>
    <ligand>
        <name>NAD(+)</name>
        <dbReference type="ChEBI" id="CHEBI:57540"/>
    </ligand>
</feature>